<dbReference type="Proteomes" id="UP000033423">
    <property type="component" value="Unassembled WGS sequence"/>
</dbReference>
<keyword evidence="2" id="KW-1185">Reference proteome</keyword>
<accession>A0A0F3GYJ1</accession>
<dbReference type="AlphaFoldDB" id="A0A0F3GYJ1"/>
<name>A0A0F3GYJ1_9BACT</name>
<proteinExistence type="predicted"/>
<comment type="caution">
    <text evidence="1">The sequence shown here is derived from an EMBL/GenBank/DDBJ whole genome shotgun (WGS) entry which is preliminary data.</text>
</comment>
<dbReference type="EMBL" id="LACI01000346">
    <property type="protein sequence ID" value="KJU87044.1"/>
    <property type="molecule type" value="Genomic_DNA"/>
</dbReference>
<evidence type="ECO:0000313" key="1">
    <source>
        <dbReference type="EMBL" id="KJU87044.1"/>
    </source>
</evidence>
<reference evidence="1 2" key="1">
    <citation type="submission" date="2015-02" db="EMBL/GenBank/DDBJ databases">
        <title>Single-cell genomics of uncultivated deep-branching MTB reveals a conserved set of magnetosome genes.</title>
        <authorList>
            <person name="Kolinko S."/>
            <person name="Richter M."/>
            <person name="Glockner F.O."/>
            <person name="Brachmann A."/>
            <person name="Schuler D."/>
        </authorList>
    </citation>
    <scope>NUCLEOTIDE SEQUENCE [LARGE SCALE GENOMIC DNA]</scope>
    <source>
        <strain evidence="1">TM-1</strain>
    </source>
</reference>
<organism evidence="1 2">
    <name type="scientific">Candidatus Magnetobacterium bavaricum</name>
    <dbReference type="NCBI Taxonomy" id="29290"/>
    <lineage>
        <taxon>Bacteria</taxon>
        <taxon>Pseudomonadati</taxon>
        <taxon>Nitrospirota</taxon>
        <taxon>Thermodesulfovibrionia</taxon>
        <taxon>Thermodesulfovibrionales</taxon>
        <taxon>Candidatus Magnetobacteriaceae</taxon>
        <taxon>Candidatus Magnetobacterium</taxon>
    </lineage>
</organism>
<protein>
    <submittedName>
        <fullName evidence="1">Uncharacterized protein</fullName>
    </submittedName>
</protein>
<feature type="non-terminal residue" evidence="1">
    <location>
        <position position="73"/>
    </location>
</feature>
<sequence length="73" mass="7980">MRTFVILFGLLISQAIGVDSGSLVTVAGAADSSFTQADRDRMIRTEVKLEEGLKTVNQRIDAVNQRIDDNLKA</sequence>
<evidence type="ECO:0000313" key="2">
    <source>
        <dbReference type="Proteomes" id="UP000033423"/>
    </source>
</evidence>
<gene>
    <name evidence="1" type="ORF">MBAV_000759</name>
</gene>